<organism evidence="2">
    <name type="scientific">Candidatus Kentrum sp. TUN</name>
    <dbReference type="NCBI Taxonomy" id="2126343"/>
    <lineage>
        <taxon>Bacteria</taxon>
        <taxon>Pseudomonadati</taxon>
        <taxon>Pseudomonadota</taxon>
        <taxon>Gammaproteobacteria</taxon>
        <taxon>Candidatus Kentrum</taxon>
    </lineage>
</organism>
<proteinExistence type="predicted"/>
<dbReference type="AlphaFoldDB" id="A0A451A1I3"/>
<name>A0A451A1I3_9GAMM</name>
<dbReference type="Pfam" id="PF18135">
    <property type="entry name" value="Type_ISP_C"/>
    <property type="match status" value="1"/>
</dbReference>
<evidence type="ECO:0000313" key="2">
    <source>
        <dbReference type="EMBL" id="VFK59885.1"/>
    </source>
</evidence>
<evidence type="ECO:0000313" key="3">
    <source>
        <dbReference type="EMBL" id="VFK68810.1"/>
    </source>
</evidence>
<protein>
    <recommendedName>
        <fullName evidence="1">Type ISP restriction-modification enzyme LLaBIII C-terminal specificity domain-containing protein</fullName>
    </recommendedName>
</protein>
<dbReference type="InterPro" id="IPR041635">
    <property type="entry name" value="Type_ISP_LLaBIII_C"/>
</dbReference>
<dbReference type="EMBL" id="CAADFV010000188">
    <property type="protein sequence ID" value="VFK68810.1"/>
    <property type="molecule type" value="Genomic_DNA"/>
</dbReference>
<gene>
    <name evidence="3" type="ORF">BECKTUN1418E_GA0071001_11882</name>
    <name evidence="2" type="ORF">BECKTUN1418F_GA0071002_11903</name>
</gene>
<evidence type="ECO:0000259" key="1">
    <source>
        <dbReference type="Pfam" id="PF18135"/>
    </source>
</evidence>
<accession>A0A451A1I3</accession>
<sequence>MESRASESDHYRVEKMRYAKIKQDGKSVNDRTGIVYNHRITVKDIPPAAYRYIVNGKSAVDWVMERQCVKTDKKSGITNDANRWAIETMNNPKYPLELLLRVITVSLETMRIVDGLPKLDG</sequence>
<dbReference type="EMBL" id="CAADFY010000190">
    <property type="protein sequence ID" value="VFK59885.1"/>
    <property type="molecule type" value="Genomic_DNA"/>
</dbReference>
<reference evidence="2" key="1">
    <citation type="submission" date="2019-02" db="EMBL/GenBank/DDBJ databases">
        <authorList>
            <person name="Gruber-Vodicka R. H."/>
            <person name="Seah K. B. B."/>
        </authorList>
    </citation>
    <scope>NUCLEOTIDE SEQUENCE</scope>
    <source>
        <strain evidence="3">BECK_BY2</strain>
        <strain evidence="2">BECK_BY3</strain>
    </source>
</reference>
<feature type="domain" description="Type ISP restriction-modification enzyme LLaBIII C-terminal specificity" evidence="1">
    <location>
        <begin position="5"/>
        <end position="98"/>
    </location>
</feature>